<protein>
    <submittedName>
        <fullName evidence="2">Uncharacterized protein</fullName>
    </submittedName>
</protein>
<evidence type="ECO:0000313" key="2">
    <source>
        <dbReference type="EMBL" id="OGY79325.1"/>
    </source>
</evidence>
<reference evidence="2 3" key="1">
    <citation type="journal article" date="2016" name="Nat. Commun.">
        <title>Thousands of microbial genomes shed light on interconnected biogeochemical processes in an aquifer system.</title>
        <authorList>
            <person name="Anantharaman K."/>
            <person name="Brown C.T."/>
            <person name="Hug L.A."/>
            <person name="Sharon I."/>
            <person name="Castelle C.J."/>
            <person name="Probst A.J."/>
            <person name="Thomas B.C."/>
            <person name="Singh A."/>
            <person name="Wilkins M.J."/>
            <person name="Karaoz U."/>
            <person name="Brodie E.L."/>
            <person name="Williams K.H."/>
            <person name="Hubbard S.S."/>
            <person name="Banfield J.F."/>
        </authorList>
    </citation>
    <scope>NUCLEOTIDE SEQUENCE [LARGE SCALE GENOMIC DNA]</scope>
</reference>
<accession>A0A1G2ARQ0</accession>
<keyword evidence="1" id="KW-1133">Transmembrane helix</keyword>
<comment type="caution">
    <text evidence="2">The sequence shown here is derived from an EMBL/GenBank/DDBJ whole genome shotgun (WGS) entry which is preliminary data.</text>
</comment>
<evidence type="ECO:0000313" key="3">
    <source>
        <dbReference type="Proteomes" id="UP000177165"/>
    </source>
</evidence>
<evidence type="ECO:0000256" key="1">
    <source>
        <dbReference type="SAM" id="Phobius"/>
    </source>
</evidence>
<dbReference type="Proteomes" id="UP000177165">
    <property type="component" value="Unassembled WGS sequence"/>
</dbReference>
<dbReference type="AlphaFoldDB" id="A0A1G2ARQ0"/>
<organism evidence="2 3">
    <name type="scientific">Candidatus Kerfeldbacteria bacterium RIFCSPHIGHO2_02_FULL_42_14</name>
    <dbReference type="NCBI Taxonomy" id="1798540"/>
    <lineage>
        <taxon>Bacteria</taxon>
        <taxon>Candidatus Kerfeldiibacteriota</taxon>
    </lineage>
</organism>
<name>A0A1G2ARQ0_9BACT</name>
<keyword evidence="1" id="KW-0812">Transmembrane</keyword>
<feature type="transmembrane region" description="Helical" evidence="1">
    <location>
        <begin position="25"/>
        <end position="45"/>
    </location>
</feature>
<proteinExistence type="predicted"/>
<sequence length="764" mass="84106">MKSATHTFRPLYSATQTQTAASTKIALAVVIVTAALFIGSFALIFGKSSAVVLNGGRIFKQPTQTVAQKPTVVRNKQLQAVLQPFTKCTPPGVADLDAADIGGLIELYNTEGTDTEDILNYIAEKLSAFVEKAQAVRNDPQSQAAVQKAVAECMATIVRSLDKVVVQEWRTIDAYDRDVNAQLYTQGLTDQSVLDELTRVHVMLVDQAMPETDPQKPRLGQVDSFEEKYLTLAASVASANPDALKLFPYLFGVITAEFERALTLDVGYRIDAAAGYIAIRPLDPYLVGVQRLSKALSDAFYDPNSGDLVLKQSSPLYRETNVPYFVNGLNYSHKQVGSYIDYDAIITAQGIDQPYVAPNTEVGGARYARCSAIRYTRHIVITQYRYTPMTYVDLENYARQLQAKAQAYKDIISSSYIAMALQEILWPYLEDGLQPGEIEQIIADLQALIDVLNDIKDVTTPAEFYAYLVEVAEYLNGISDGDGGIGVTPRELLTHITETLTRLFGSDVFEGIELHDGLSEEEINQLRENITGVDRECIKVNGLDPSCVEQLPPLVHNVAEYLRDVKEVIDSPYGIAPNQPSAQLENYNLCRFNGLTVQFPDDVNRPEYIPATAKYDTLPTGSVQKMLQDTLSSAALLVPLAKQHTENAVVLEALKKVEDLKALLPIAAEVIDEYNDNREQIIQDAGLRAYMIGLVTAIYEALESNPDAPNTPLFNKLYEKTIGSGKTLREFAADALDGAQNVTKDDVVALITAIANALQQQMTR</sequence>
<dbReference type="EMBL" id="MHKB01000009">
    <property type="protein sequence ID" value="OGY79325.1"/>
    <property type="molecule type" value="Genomic_DNA"/>
</dbReference>
<keyword evidence="1" id="KW-0472">Membrane</keyword>
<gene>
    <name evidence="2" type="ORF">A3B74_00555</name>
</gene>